<dbReference type="InterPro" id="IPR057991">
    <property type="entry name" value="TPR_TAF2_C"/>
</dbReference>
<feature type="non-terminal residue" evidence="2">
    <location>
        <position position="49"/>
    </location>
</feature>
<evidence type="ECO:0000313" key="2">
    <source>
        <dbReference type="EMBL" id="CAF4438843.1"/>
    </source>
</evidence>
<feature type="non-terminal residue" evidence="2">
    <location>
        <position position="1"/>
    </location>
</feature>
<proteinExistence type="predicted"/>
<evidence type="ECO:0000313" key="3">
    <source>
        <dbReference type="Proteomes" id="UP000663844"/>
    </source>
</evidence>
<feature type="domain" description="Transcription initiation factor TFIID subunit 2 TPR repeats" evidence="1">
    <location>
        <begin position="3"/>
        <end position="47"/>
    </location>
</feature>
<protein>
    <recommendedName>
        <fullName evidence="1">Transcription initiation factor TFIID subunit 2 TPR repeats domain-containing protein</fullName>
    </recommendedName>
</protein>
<comment type="caution">
    <text evidence="2">The sequence shown here is derived from an EMBL/GenBank/DDBJ whole genome shotgun (WGS) entry which is preliminary data.</text>
</comment>
<gene>
    <name evidence="2" type="ORF">OXD698_LOCUS53689</name>
</gene>
<accession>A0A820RQL4</accession>
<sequence>RMNQSVLDYIFKLIENDPDYNLRRKIVQHLCRHPPFRQNQTCTLNNPTT</sequence>
<dbReference type="Proteomes" id="UP000663844">
    <property type="component" value="Unassembled WGS sequence"/>
</dbReference>
<name>A0A820RQL4_9BILA</name>
<dbReference type="Pfam" id="PF25577">
    <property type="entry name" value="TPR_TAF2_C"/>
    <property type="match status" value="1"/>
</dbReference>
<reference evidence="2" key="1">
    <citation type="submission" date="2021-02" db="EMBL/GenBank/DDBJ databases">
        <authorList>
            <person name="Nowell W R."/>
        </authorList>
    </citation>
    <scope>NUCLEOTIDE SEQUENCE</scope>
</reference>
<dbReference type="EMBL" id="CAJOAZ010031246">
    <property type="protein sequence ID" value="CAF4438843.1"/>
    <property type="molecule type" value="Genomic_DNA"/>
</dbReference>
<dbReference type="AlphaFoldDB" id="A0A820RQL4"/>
<evidence type="ECO:0000259" key="1">
    <source>
        <dbReference type="Pfam" id="PF25577"/>
    </source>
</evidence>
<organism evidence="2 3">
    <name type="scientific">Adineta steineri</name>
    <dbReference type="NCBI Taxonomy" id="433720"/>
    <lineage>
        <taxon>Eukaryota</taxon>
        <taxon>Metazoa</taxon>
        <taxon>Spiralia</taxon>
        <taxon>Gnathifera</taxon>
        <taxon>Rotifera</taxon>
        <taxon>Eurotatoria</taxon>
        <taxon>Bdelloidea</taxon>
        <taxon>Adinetida</taxon>
        <taxon>Adinetidae</taxon>
        <taxon>Adineta</taxon>
    </lineage>
</organism>